<dbReference type="RefSeq" id="WP_257855871.1">
    <property type="nucleotide sequence ID" value="NZ_CP102514.1"/>
</dbReference>
<keyword evidence="2" id="KW-0812">Transmembrane</keyword>
<dbReference type="GeneID" id="95574503"/>
<name>A0ABY5PVU8_9ACTN</name>
<gene>
    <name evidence="4" type="ORF">NRK68_13555</name>
</gene>
<keyword evidence="2" id="KW-1133">Transmembrane helix</keyword>
<reference evidence="4" key="1">
    <citation type="submission" date="2022-08" db="EMBL/GenBank/DDBJ databases">
        <authorList>
            <person name="Tian L."/>
        </authorList>
    </citation>
    <scope>NUCLEOTIDE SEQUENCE</scope>
    <source>
        <strain evidence="4">CM253</strain>
    </source>
</reference>
<protein>
    <recommendedName>
        <fullName evidence="6">DUF916 domain-containing protein</fullName>
    </recommendedName>
</protein>
<dbReference type="EMBL" id="CP102514">
    <property type="protein sequence ID" value="UUY48150.1"/>
    <property type="molecule type" value="Genomic_DNA"/>
</dbReference>
<proteinExistence type="predicted"/>
<accession>A0ABY5PVU8</accession>
<dbReference type="Proteomes" id="UP001057738">
    <property type="component" value="Chromosome"/>
</dbReference>
<organism evidence="4 5">
    <name type="scientific">Streptomyces yangpuensis</name>
    <dbReference type="NCBI Taxonomy" id="1648182"/>
    <lineage>
        <taxon>Bacteria</taxon>
        <taxon>Bacillati</taxon>
        <taxon>Actinomycetota</taxon>
        <taxon>Actinomycetes</taxon>
        <taxon>Kitasatosporales</taxon>
        <taxon>Streptomycetaceae</taxon>
        <taxon>Streptomyces</taxon>
    </lineage>
</organism>
<feature type="region of interest" description="Disordered" evidence="1">
    <location>
        <begin position="331"/>
        <end position="365"/>
    </location>
</feature>
<evidence type="ECO:0000256" key="3">
    <source>
        <dbReference type="SAM" id="SignalP"/>
    </source>
</evidence>
<evidence type="ECO:0000256" key="1">
    <source>
        <dbReference type="SAM" id="MobiDB-lite"/>
    </source>
</evidence>
<evidence type="ECO:0008006" key="6">
    <source>
        <dbReference type="Google" id="ProtNLM"/>
    </source>
</evidence>
<feature type="signal peptide" evidence="3">
    <location>
        <begin position="1"/>
        <end position="31"/>
    </location>
</feature>
<feature type="transmembrane region" description="Helical" evidence="2">
    <location>
        <begin position="305"/>
        <end position="327"/>
    </location>
</feature>
<keyword evidence="5" id="KW-1185">Reference proteome</keyword>
<evidence type="ECO:0000313" key="4">
    <source>
        <dbReference type="EMBL" id="UUY48150.1"/>
    </source>
</evidence>
<sequence length="365" mass="35993">MPVLHSPGRDARLLLVLLAAAALHTVPAASAAADEPGWTAEPAAGTAAARPGGARPYFYLEGAPAAVLEDRLALTNTTDQERTVTLRGADAHNTADGALAVRPAAPAPGGVPAPGAVSAPAPGAVPGAASAPVPGAGTWFSFGAGATVKIPPRTRAVVPFTVTVPPASSPGDHPAAVIAAEAGREVGVRVHLRVSGPTLAALTVEDVAVRGRGAASVVAYTLVNRGNVALAPEVDIRAEGAFGEVPGRGPRAVPVELLPGQRSELTEPWPGAPALDRVRVTVTVTASGGARAAGAASAWFVPWRAAGWTGLGLLGLGGTALGALFLVRGGRPRRGPADGGADGGPAGTPGATPPAPQHELTGASR</sequence>
<feature type="chain" id="PRO_5045936318" description="DUF916 domain-containing protein" evidence="3">
    <location>
        <begin position="32"/>
        <end position="365"/>
    </location>
</feature>
<evidence type="ECO:0000256" key="2">
    <source>
        <dbReference type="SAM" id="Phobius"/>
    </source>
</evidence>
<evidence type="ECO:0000313" key="5">
    <source>
        <dbReference type="Proteomes" id="UP001057738"/>
    </source>
</evidence>
<keyword evidence="2" id="KW-0472">Membrane</keyword>
<feature type="compositionally biased region" description="Gly residues" evidence="1">
    <location>
        <begin position="337"/>
        <end position="347"/>
    </location>
</feature>
<keyword evidence="3" id="KW-0732">Signal</keyword>